<keyword evidence="2" id="KW-1185">Reference proteome</keyword>
<comment type="caution">
    <text evidence="1">The sequence shown here is derived from an EMBL/GenBank/DDBJ whole genome shotgun (WGS) entry which is preliminary data.</text>
</comment>
<dbReference type="OrthoDB" id="445548at2759"/>
<dbReference type="EMBL" id="CAJNIZ010047416">
    <property type="protein sequence ID" value="CAE7767553.1"/>
    <property type="molecule type" value="Genomic_DNA"/>
</dbReference>
<sequence>DVLSYHWKQEQRINILEVTAFLAELRRRTGDPSEHGKRFFNILDSLVSFYVLFKGRSSSGRLNRLCRRVTAVNIAAAVLPISLWTISKWNFYDDALPRNLVELDEELAEYINICFRKEITSPWAVGQLVGCGASFRRAAFILQLLSSSTGTGAGYISRNAPLRCRGWVPKLWRRQPFESIGTMASFRTSFAALVRSIGLDPVDYLPYCLRRGGATHFYQQTQLLGRTMVQGRWKDQLTARMYVDDARATLIQLQLPAHVSTLQRCLASWRVASQG</sequence>
<gene>
    <name evidence="1" type="primary">mmpL11</name>
    <name evidence="1" type="ORF">SPIL2461_LOCUS22548</name>
</gene>
<feature type="non-terminal residue" evidence="1">
    <location>
        <position position="1"/>
    </location>
</feature>
<dbReference type="AlphaFoldDB" id="A0A812Y0N6"/>
<proteinExistence type="predicted"/>
<dbReference type="GO" id="GO:0003677">
    <property type="term" value="F:DNA binding"/>
    <property type="evidence" value="ECO:0007669"/>
    <property type="project" value="InterPro"/>
</dbReference>
<dbReference type="SUPFAM" id="SSF56349">
    <property type="entry name" value="DNA breaking-rejoining enzymes"/>
    <property type="match status" value="1"/>
</dbReference>
<dbReference type="Proteomes" id="UP000649617">
    <property type="component" value="Unassembled WGS sequence"/>
</dbReference>
<protein>
    <submittedName>
        <fullName evidence="1">MmpL11 protein</fullName>
    </submittedName>
</protein>
<name>A0A812Y0N6_SYMPI</name>
<dbReference type="InterPro" id="IPR011010">
    <property type="entry name" value="DNA_brk_join_enz"/>
</dbReference>
<evidence type="ECO:0000313" key="1">
    <source>
        <dbReference type="EMBL" id="CAE7767553.1"/>
    </source>
</evidence>
<evidence type="ECO:0000313" key="2">
    <source>
        <dbReference type="Proteomes" id="UP000649617"/>
    </source>
</evidence>
<reference evidence="1" key="1">
    <citation type="submission" date="2021-02" db="EMBL/GenBank/DDBJ databases">
        <authorList>
            <person name="Dougan E. K."/>
            <person name="Rhodes N."/>
            <person name="Thang M."/>
            <person name="Chan C."/>
        </authorList>
    </citation>
    <scope>NUCLEOTIDE SEQUENCE</scope>
</reference>
<organism evidence="1 2">
    <name type="scientific">Symbiodinium pilosum</name>
    <name type="common">Dinoflagellate</name>
    <dbReference type="NCBI Taxonomy" id="2952"/>
    <lineage>
        <taxon>Eukaryota</taxon>
        <taxon>Sar</taxon>
        <taxon>Alveolata</taxon>
        <taxon>Dinophyceae</taxon>
        <taxon>Suessiales</taxon>
        <taxon>Symbiodiniaceae</taxon>
        <taxon>Symbiodinium</taxon>
    </lineage>
</organism>
<accession>A0A812Y0N6</accession>